<dbReference type="EMBL" id="CP104064">
    <property type="protein sequence ID" value="WAH36301.1"/>
    <property type="molecule type" value="Genomic_DNA"/>
</dbReference>
<comment type="similarity">
    <text evidence="1">Belongs to the short-chain dehydrogenases/reductases (SDR) family.</text>
</comment>
<accession>A0ABY6Z0E0</accession>
<dbReference type="PROSITE" id="PS00061">
    <property type="entry name" value="ADH_SHORT"/>
    <property type="match status" value="1"/>
</dbReference>
<gene>
    <name evidence="2" type="ORF">NZD86_19030</name>
</gene>
<dbReference type="InterPro" id="IPR050259">
    <property type="entry name" value="SDR"/>
</dbReference>
<evidence type="ECO:0000256" key="1">
    <source>
        <dbReference type="ARBA" id="ARBA00006484"/>
    </source>
</evidence>
<dbReference type="Pfam" id="PF13561">
    <property type="entry name" value="adh_short_C2"/>
    <property type="match status" value="1"/>
</dbReference>
<dbReference type="NCBIfam" id="NF009466">
    <property type="entry name" value="PRK12826.1-2"/>
    <property type="match status" value="1"/>
</dbReference>
<dbReference type="PANTHER" id="PTHR42879">
    <property type="entry name" value="3-OXOACYL-(ACYL-CARRIER-PROTEIN) REDUCTASE"/>
    <property type="match status" value="1"/>
</dbReference>
<organism evidence="2 3">
    <name type="scientific">Alicyclobacillus dauci</name>
    <dbReference type="NCBI Taxonomy" id="1475485"/>
    <lineage>
        <taxon>Bacteria</taxon>
        <taxon>Bacillati</taxon>
        <taxon>Bacillota</taxon>
        <taxon>Bacilli</taxon>
        <taxon>Bacillales</taxon>
        <taxon>Alicyclobacillaceae</taxon>
        <taxon>Alicyclobacillus</taxon>
    </lineage>
</organism>
<dbReference type="InterPro" id="IPR002347">
    <property type="entry name" value="SDR_fam"/>
</dbReference>
<dbReference type="InterPro" id="IPR036291">
    <property type="entry name" value="NAD(P)-bd_dom_sf"/>
</dbReference>
<proteinExistence type="inferred from homology"/>
<dbReference type="SUPFAM" id="SSF51735">
    <property type="entry name" value="NAD(P)-binding Rossmann-fold domains"/>
    <property type="match status" value="1"/>
</dbReference>
<dbReference type="RefSeq" id="WP_268043626.1">
    <property type="nucleotide sequence ID" value="NZ_CP104064.1"/>
</dbReference>
<reference evidence="2" key="1">
    <citation type="submission" date="2022-08" db="EMBL/GenBank/DDBJ databases">
        <title>Alicyclobacillus dauci DSM2870, complete genome.</title>
        <authorList>
            <person name="Wang Q."/>
            <person name="Cai R."/>
            <person name="Wang Z."/>
        </authorList>
    </citation>
    <scope>NUCLEOTIDE SEQUENCE</scope>
    <source>
        <strain evidence="2">DSM 28700</strain>
    </source>
</reference>
<dbReference type="NCBIfam" id="NF005559">
    <property type="entry name" value="PRK07231.1"/>
    <property type="match status" value="1"/>
</dbReference>
<dbReference type="PRINTS" id="PR00081">
    <property type="entry name" value="GDHRDH"/>
</dbReference>
<dbReference type="PRINTS" id="PR00080">
    <property type="entry name" value="SDRFAMILY"/>
</dbReference>
<sequence length="249" mass="26309">MSEHPIAFVTGAGSGIGRAISCLLAARGMTVVVADINIEGAHETVQLIKQVGADALAVECDVTSLQDVSRAVERVVSYYECIDVLVNNAGWDKVEPFLQSEPETWDKVIKINLMGQIHTCKAILPIMINQGNGRVVNIASDAGRVGSSGEAVYSAAKGGVIAFTKTLAREMARHRISINCVAPGPTQTPLFQDIGTYNQGIAAALEKAIPLRRLAQPEDIAGAVAYFASDEANYVTGQVLSVNGGLNMV</sequence>
<keyword evidence="3" id="KW-1185">Reference proteome</keyword>
<dbReference type="InterPro" id="IPR020904">
    <property type="entry name" value="Sc_DH/Rdtase_CS"/>
</dbReference>
<name>A0ABY6Z0E0_9BACL</name>
<evidence type="ECO:0000313" key="3">
    <source>
        <dbReference type="Proteomes" id="UP001164803"/>
    </source>
</evidence>
<evidence type="ECO:0000313" key="2">
    <source>
        <dbReference type="EMBL" id="WAH36301.1"/>
    </source>
</evidence>
<dbReference type="Gene3D" id="3.40.50.720">
    <property type="entry name" value="NAD(P)-binding Rossmann-like Domain"/>
    <property type="match status" value="1"/>
</dbReference>
<protein>
    <submittedName>
        <fullName evidence="2">SDR family oxidoreductase</fullName>
    </submittedName>
</protein>
<dbReference type="PANTHER" id="PTHR42879:SF2">
    <property type="entry name" value="3-OXOACYL-[ACYL-CARRIER-PROTEIN] REDUCTASE FABG"/>
    <property type="match status" value="1"/>
</dbReference>
<dbReference type="Proteomes" id="UP001164803">
    <property type="component" value="Chromosome"/>
</dbReference>